<dbReference type="EMBL" id="RCCI01000005">
    <property type="protein sequence ID" value="RLJ64856.1"/>
    <property type="molecule type" value="Genomic_DNA"/>
</dbReference>
<keyword evidence="3" id="KW-1185">Reference proteome</keyword>
<dbReference type="Pfam" id="PF12275">
    <property type="entry name" value="DUF3616"/>
    <property type="match status" value="1"/>
</dbReference>
<proteinExistence type="predicted"/>
<dbReference type="OrthoDB" id="5560405at2"/>
<dbReference type="RefSeq" id="WP_121241217.1">
    <property type="nucleotide sequence ID" value="NZ_BHVV01000006.1"/>
</dbReference>
<evidence type="ECO:0000313" key="2">
    <source>
        <dbReference type="EMBL" id="RLJ64856.1"/>
    </source>
</evidence>
<dbReference type="InterPro" id="IPR022060">
    <property type="entry name" value="DUF3616"/>
</dbReference>
<feature type="domain" description="DUF3616" evidence="1">
    <location>
        <begin position="147"/>
        <end position="286"/>
    </location>
</feature>
<comment type="caution">
    <text evidence="2">The sequence shown here is derived from an EMBL/GenBank/DDBJ whole genome shotgun (WGS) entry which is preliminary data.</text>
</comment>
<evidence type="ECO:0000259" key="1">
    <source>
        <dbReference type="Pfam" id="PF12275"/>
    </source>
</evidence>
<evidence type="ECO:0000313" key="3">
    <source>
        <dbReference type="Proteomes" id="UP000268908"/>
    </source>
</evidence>
<dbReference type="Proteomes" id="UP000268908">
    <property type="component" value="Unassembled WGS sequence"/>
</dbReference>
<name>A0A497XDW6_9PROT</name>
<reference evidence="2 3" key="1">
    <citation type="submission" date="2018-10" db="EMBL/GenBank/DDBJ databases">
        <title>Genomic Encyclopedia of Type Strains, Phase IV (KMG-IV): sequencing the most valuable type-strain genomes for metagenomic binning, comparative biology and taxonomic classification.</title>
        <authorList>
            <person name="Goeker M."/>
        </authorList>
    </citation>
    <scope>NUCLEOTIDE SEQUENCE [LARGE SCALE GENOMIC DNA]</scope>
    <source>
        <strain evidence="2 3">DSM 26916</strain>
    </source>
</reference>
<dbReference type="AlphaFoldDB" id="A0A497XDW6"/>
<protein>
    <submittedName>
        <fullName evidence="2">Uncharacterized protein DUF3616</fullName>
    </submittedName>
</protein>
<sequence>MNLGPLFMFSALTGVFEPSAIQQLPDGRFLVAEDEKAHPFTLLTLRAGGASAATPLLLPGPNAHAALSKLDDLEGITADSAGFVYTITSHSRNADGEEKKSREKLIRFRIEGDRAVAPLVVKGLKAALTAAHPVLAAAAEIADVKAEGGLNIEGLEMAPDGQRLLVGFRSPLRARRALVAAIENPREIFEAGAAPRISPRLDTLDLGGHGIRGMAYVPALAGYLVISGPIAKEQTQFRLWFWSGRPDDGPRRVTVPGLPGFEHAEGVCPAIVDGQQRIVIVSDDGDRKAGRPARFLSLEPGQLRIEGTGSK</sequence>
<organism evidence="2 3">
    <name type="scientific">Sulfurisoma sediminicola</name>
    <dbReference type="NCBI Taxonomy" id="1381557"/>
    <lineage>
        <taxon>Bacteria</taxon>
        <taxon>Pseudomonadati</taxon>
        <taxon>Pseudomonadota</taxon>
        <taxon>Betaproteobacteria</taxon>
        <taxon>Nitrosomonadales</taxon>
        <taxon>Sterolibacteriaceae</taxon>
        <taxon>Sulfurisoma</taxon>
    </lineage>
</organism>
<accession>A0A497XDW6</accession>
<gene>
    <name evidence="2" type="ORF">DFR35_1504</name>
</gene>